<keyword evidence="2" id="KW-1185">Reference proteome</keyword>
<sequence length="192" mass="21515">MDGRTDRWMRRDLYYFVSRRMAACKKERMLGLPPTPRVQKRARLSCARGREKFSAHVWRPTRVWGVVCVCASPQPVGAEAAHAVSLRSLLGRAQQQNPRIDRQLEWDVGRGWTRFCRPKSPCQVMDAWGLSSLVWLQQRYVTVNTAVAGPATQSSTHRTAAPHSTACSLVGSPLGAPCLPDLIKRTARLPLP</sequence>
<organism evidence="1 2">
    <name type="scientific">Phyllosticta citrichinensis</name>
    <dbReference type="NCBI Taxonomy" id="1130410"/>
    <lineage>
        <taxon>Eukaryota</taxon>
        <taxon>Fungi</taxon>
        <taxon>Dikarya</taxon>
        <taxon>Ascomycota</taxon>
        <taxon>Pezizomycotina</taxon>
        <taxon>Dothideomycetes</taxon>
        <taxon>Dothideomycetes incertae sedis</taxon>
        <taxon>Botryosphaeriales</taxon>
        <taxon>Phyllostictaceae</taxon>
        <taxon>Phyllosticta</taxon>
    </lineage>
</organism>
<reference evidence="1 2" key="1">
    <citation type="journal article" date="2022" name="G3 (Bethesda)">
        <title>Enemy or ally: a genomic approach to elucidate the lifestyle of Phyllosticta citrichinaensis.</title>
        <authorList>
            <person name="Buijs V.A."/>
            <person name="Groenewald J.Z."/>
            <person name="Haridas S."/>
            <person name="LaButti K.M."/>
            <person name="Lipzen A."/>
            <person name="Martin F.M."/>
            <person name="Barry K."/>
            <person name="Grigoriev I.V."/>
            <person name="Crous P.W."/>
            <person name="Seidl M.F."/>
        </authorList>
    </citation>
    <scope>NUCLEOTIDE SEQUENCE [LARGE SCALE GENOMIC DNA]</scope>
    <source>
        <strain evidence="1 2">CBS 129764</strain>
    </source>
</reference>
<dbReference type="Proteomes" id="UP001456524">
    <property type="component" value="Unassembled WGS sequence"/>
</dbReference>
<evidence type="ECO:0000313" key="2">
    <source>
        <dbReference type="Proteomes" id="UP001456524"/>
    </source>
</evidence>
<comment type="caution">
    <text evidence="1">The sequence shown here is derived from an EMBL/GenBank/DDBJ whole genome shotgun (WGS) entry which is preliminary data.</text>
</comment>
<dbReference type="EMBL" id="JBBWUH010000003">
    <property type="protein sequence ID" value="KAK8173850.1"/>
    <property type="molecule type" value="Genomic_DNA"/>
</dbReference>
<name>A0ABR1XZZ9_9PEZI</name>
<proteinExistence type="predicted"/>
<protein>
    <submittedName>
        <fullName evidence="1">Uncharacterized protein</fullName>
    </submittedName>
</protein>
<evidence type="ECO:0000313" key="1">
    <source>
        <dbReference type="EMBL" id="KAK8173850.1"/>
    </source>
</evidence>
<gene>
    <name evidence="1" type="ORF">IWX90DRAFT_155944</name>
</gene>
<accession>A0ABR1XZZ9</accession>